<dbReference type="InterPro" id="IPR055170">
    <property type="entry name" value="GFO_IDH_MocA-like_dom"/>
</dbReference>
<dbReference type="AlphaFoldDB" id="A0A2M6NZI1"/>
<evidence type="ECO:0000313" key="3">
    <source>
        <dbReference type="EMBL" id="PIR76857.1"/>
    </source>
</evidence>
<dbReference type="Gene3D" id="3.30.360.10">
    <property type="entry name" value="Dihydrodipicolinate Reductase, domain 2"/>
    <property type="match status" value="1"/>
</dbReference>
<dbReference type="InterPro" id="IPR000683">
    <property type="entry name" value="Gfo/Idh/MocA-like_OxRdtase_N"/>
</dbReference>
<dbReference type="PANTHER" id="PTHR43377">
    <property type="entry name" value="BILIVERDIN REDUCTASE A"/>
    <property type="match status" value="1"/>
</dbReference>
<proteinExistence type="predicted"/>
<evidence type="ECO:0000259" key="2">
    <source>
        <dbReference type="Pfam" id="PF22725"/>
    </source>
</evidence>
<feature type="domain" description="GFO/IDH/MocA-like oxidoreductase" evidence="2">
    <location>
        <begin position="132"/>
        <end position="241"/>
    </location>
</feature>
<dbReference type="EMBL" id="PFBW01000232">
    <property type="protein sequence ID" value="PIR76857.1"/>
    <property type="molecule type" value="Genomic_DNA"/>
</dbReference>
<dbReference type="Gene3D" id="3.40.50.720">
    <property type="entry name" value="NAD(P)-binding Rossmann-like Domain"/>
    <property type="match status" value="1"/>
</dbReference>
<dbReference type="Pfam" id="PF22725">
    <property type="entry name" value="GFO_IDH_MocA_C3"/>
    <property type="match status" value="1"/>
</dbReference>
<protein>
    <recommendedName>
        <fullName evidence="5">Oxidoreductase</fullName>
    </recommendedName>
</protein>
<name>A0A2M6NZI1_9BACT</name>
<comment type="caution">
    <text evidence="3">The sequence shown here is derived from an EMBL/GenBank/DDBJ whole genome shotgun (WGS) entry which is preliminary data.</text>
</comment>
<gene>
    <name evidence="3" type="ORF">COU30_05565</name>
</gene>
<dbReference type="GO" id="GO:0000166">
    <property type="term" value="F:nucleotide binding"/>
    <property type="evidence" value="ECO:0007669"/>
    <property type="project" value="InterPro"/>
</dbReference>
<dbReference type="Pfam" id="PF01408">
    <property type="entry name" value="GFO_IDH_MocA"/>
    <property type="match status" value="1"/>
</dbReference>
<accession>A0A2M6NZI1</accession>
<dbReference type="PANTHER" id="PTHR43377:SF1">
    <property type="entry name" value="BILIVERDIN REDUCTASE A"/>
    <property type="match status" value="1"/>
</dbReference>
<evidence type="ECO:0008006" key="5">
    <source>
        <dbReference type="Google" id="ProtNLM"/>
    </source>
</evidence>
<evidence type="ECO:0000259" key="1">
    <source>
        <dbReference type="Pfam" id="PF01408"/>
    </source>
</evidence>
<organism evidence="3 4">
    <name type="scientific">Candidatus Magasanikbacteria bacterium CG10_big_fil_rev_8_21_14_0_10_38_6</name>
    <dbReference type="NCBI Taxonomy" id="1974647"/>
    <lineage>
        <taxon>Bacteria</taxon>
        <taxon>Candidatus Magasanikiibacteriota</taxon>
    </lineage>
</organism>
<evidence type="ECO:0000313" key="4">
    <source>
        <dbReference type="Proteomes" id="UP000228528"/>
    </source>
</evidence>
<dbReference type="InterPro" id="IPR051450">
    <property type="entry name" value="Gfo/Idh/MocA_Oxidoreductases"/>
</dbReference>
<dbReference type="Proteomes" id="UP000228528">
    <property type="component" value="Unassembled WGS sequence"/>
</dbReference>
<reference evidence="4" key="1">
    <citation type="submission" date="2017-09" db="EMBL/GenBank/DDBJ databases">
        <title>Depth-based differentiation of microbial function through sediment-hosted aquifers and enrichment of novel symbionts in the deep terrestrial subsurface.</title>
        <authorList>
            <person name="Probst A.J."/>
            <person name="Ladd B."/>
            <person name="Jarett J.K."/>
            <person name="Geller-Mcgrath D.E."/>
            <person name="Sieber C.M.K."/>
            <person name="Emerson J.B."/>
            <person name="Anantharaman K."/>
            <person name="Thomas B.C."/>
            <person name="Malmstrom R."/>
            <person name="Stieglmeier M."/>
            <person name="Klingl A."/>
            <person name="Woyke T."/>
            <person name="Ryan C.M."/>
            <person name="Banfield J.F."/>
        </authorList>
    </citation>
    <scope>NUCLEOTIDE SEQUENCE [LARGE SCALE GENOMIC DNA]</scope>
</reference>
<dbReference type="SUPFAM" id="SSF55347">
    <property type="entry name" value="Glyceraldehyde-3-phosphate dehydrogenase-like, C-terminal domain"/>
    <property type="match status" value="1"/>
</dbReference>
<dbReference type="InterPro" id="IPR036291">
    <property type="entry name" value="NAD(P)-bd_dom_sf"/>
</dbReference>
<sequence>MSDKLKCAVIGSGNMGKNHVRCFFELEDCDLVGISDLDNELLERLSEQYTVRGYTDYKKMIEELRPDIVSICVPTSLHYEVASYCFEKKINVLLEKPIAMTSNEGEALIEKSKQNNVKFFVGHIERFNPAIIKVKEMIDDGELGDITSIIARRVGGFPPQIKDADIAVDLAIHDIDIVNYLLGGLPENINVHKKKNHIENRADAVEFFLKYTTASAYVQANWISPVKIRKLNITGSEGYLEMDYISQQITFYKSNYEKFTEEIGDYSDFILRFLEPDKIVISVAKKEPLKEEIKYFVNCVKNDKEVDSLFALDALKIVLN</sequence>
<dbReference type="SUPFAM" id="SSF51735">
    <property type="entry name" value="NAD(P)-binding Rossmann-fold domains"/>
    <property type="match status" value="1"/>
</dbReference>
<feature type="domain" description="Gfo/Idh/MocA-like oxidoreductase N-terminal" evidence="1">
    <location>
        <begin position="5"/>
        <end position="123"/>
    </location>
</feature>